<dbReference type="OrthoDB" id="4936255at2"/>
<evidence type="ECO:0000313" key="2">
    <source>
        <dbReference type="EMBL" id="TDK23523.1"/>
    </source>
</evidence>
<reference evidence="2 3" key="1">
    <citation type="submission" date="2019-03" db="EMBL/GenBank/DDBJ databases">
        <title>Arthrobacter sp. nov., an bacterium isolated from biocrust in Mu Us Desert.</title>
        <authorList>
            <person name="Lixiong L."/>
        </authorList>
    </citation>
    <scope>NUCLEOTIDE SEQUENCE [LARGE SCALE GENOMIC DNA]</scope>
    <source>
        <strain evidence="2 3">SLN-3</strain>
    </source>
</reference>
<dbReference type="EMBL" id="SMTK01000006">
    <property type="protein sequence ID" value="TDK23523.1"/>
    <property type="molecule type" value="Genomic_DNA"/>
</dbReference>
<dbReference type="RefSeq" id="WP_133404988.1">
    <property type="nucleotide sequence ID" value="NZ_SMTK01000006.1"/>
</dbReference>
<feature type="chain" id="PRO_5021014433" description="Secreted protein" evidence="1">
    <location>
        <begin position="27"/>
        <end position="204"/>
    </location>
</feature>
<comment type="caution">
    <text evidence="2">The sequence shown here is derived from an EMBL/GenBank/DDBJ whole genome shotgun (WGS) entry which is preliminary data.</text>
</comment>
<dbReference type="Proteomes" id="UP000295411">
    <property type="component" value="Unassembled WGS sequence"/>
</dbReference>
<name>A0A4R5TRG0_9MICC</name>
<dbReference type="AlphaFoldDB" id="A0A4R5TRG0"/>
<keyword evidence="1" id="KW-0732">Signal</keyword>
<organism evidence="2 3">
    <name type="scientific">Arthrobacter crusticola</name>
    <dbReference type="NCBI Taxonomy" id="2547960"/>
    <lineage>
        <taxon>Bacteria</taxon>
        <taxon>Bacillati</taxon>
        <taxon>Actinomycetota</taxon>
        <taxon>Actinomycetes</taxon>
        <taxon>Micrococcales</taxon>
        <taxon>Micrococcaceae</taxon>
        <taxon>Arthrobacter</taxon>
    </lineage>
</organism>
<gene>
    <name evidence="2" type="ORF">E2F48_16170</name>
</gene>
<keyword evidence="3" id="KW-1185">Reference proteome</keyword>
<feature type="signal peptide" evidence="1">
    <location>
        <begin position="1"/>
        <end position="26"/>
    </location>
</feature>
<sequence length="204" mass="21763">MKTSTKVCLPLLTTLCLLAGSASATAQEEEPAPWPPADTGGEYLPVPKDYYEPSSVKACGSTVRVAAGDVREVHYKSRVKDDGRIKLKYRGDATVDLTRASDGAFIDELDISGPVTQRVSADGLTIEDSLKGASLIFPLGDRDAQALGAAGFPEFFYYERGTLTIEAQLSEDPAAVEPLSVRVSTNTTTLVRDVCDMLDEAAGK</sequence>
<protein>
    <recommendedName>
        <fullName evidence="4">Secreted protein</fullName>
    </recommendedName>
</protein>
<evidence type="ECO:0000313" key="3">
    <source>
        <dbReference type="Proteomes" id="UP000295411"/>
    </source>
</evidence>
<evidence type="ECO:0000256" key="1">
    <source>
        <dbReference type="SAM" id="SignalP"/>
    </source>
</evidence>
<evidence type="ECO:0008006" key="4">
    <source>
        <dbReference type="Google" id="ProtNLM"/>
    </source>
</evidence>
<accession>A0A4R5TRG0</accession>
<proteinExistence type="predicted"/>